<dbReference type="KEGG" id="pex:IZT61_12165"/>
<reference evidence="2 3" key="1">
    <citation type="submission" date="2020-11" db="EMBL/GenBank/DDBJ databases">
        <title>Pedobacter endophytica, an endophytic bacteria isolated form Carex pumila.</title>
        <authorList>
            <person name="Peng Y."/>
            <person name="Jiang L."/>
            <person name="Lee J."/>
        </authorList>
    </citation>
    <scope>NUCLEOTIDE SEQUENCE [LARGE SCALE GENOMIC DNA]</scope>
    <source>
        <strain evidence="2 3">JBR3-12</strain>
    </source>
</reference>
<evidence type="ECO:0000313" key="3">
    <source>
        <dbReference type="Proteomes" id="UP000594759"/>
    </source>
</evidence>
<name>A0A7U3SPA9_9SPHI</name>
<organism evidence="2 3">
    <name type="scientific">Pedobacter endophyticus</name>
    <dbReference type="NCBI Taxonomy" id="2789740"/>
    <lineage>
        <taxon>Bacteria</taxon>
        <taxon>Pseudomonadati</taxon>
        <taxon>Bacteroidota</taxon>
        <taxon>Sphingobacteriia</taxon>
        <taxon>Sphingobacteriales</taxon>
        <taxon>Sphingobacteriaceae</taxon>
        <taxon>Pedobacter</taxon>
    </lineage>
</organism>
<gene>
    <name evidence="2" type="ORF">IZT61_12165</name>
</gene>
<evidence type="ECO:0000259" key="1">
    <source>
        <dbReference type="Pfam" id="PF03235"/>
    </source>
</evidence>
<dbReference type="Pfam" id="PF03235">
    <property type="entry name" value="GmrSD_N"/>
    <property type="match status" value="1"/>
</dbReference>
<sequence>MSSTIIIEESQFQIISELIGLGIPDSFVLRINKMKGSGNGEAKLFLGYEGEKLTDFFGTRGFTANCFLLKEDLIEFHNISRKEYFNPTQDYQEKERLELIWENKKDKLQALPNIIDFQIVDQTQISGTRIYVNSNDLGYSLLREIPLPIVSHINILKLLNDAENEIKYQFILRSDYENDIEIEEQVIEKDSENDPFDPELISIDTRKLTMETLLRRLRQGTINLNPDFQRNEVWTLEKKCQLIESLMLKIPLPMFYVSADDRNNYTVVDGLQRLSTMRDYLIDNKFTLQKLEFWGDQFNGKSLQDLPTHIENRILETEFTFTVINPGTPDVVKRNIFKRVNRGGAPLTDQEIRHALYSGISTEFLKQLSKNDTFKKATDGSIRDNRMLDREFILRLLAFIVRDYTSYPKNGNMDVFLSNTLQILNYLPNVDSQAATKHLKDINLTSIKPLDLSQLTSVFEKAMTRGAKIFGEHAFRKSYLGKRRTPVNKALFEVWGTILSEISDDEFRVLVSNRQRFLNEYSNTYLKNYNFDEIISRNALKQSSVIERHSKLRELVNRYTND</sequence>
<dbReference type="PANTHER" id="PTHR39639:SF1">
    <property type="entry name" value="DUF262 DOMAIN-CONTAINING PROTEIN"/>
    <property type="match status" value="1"/>
</dbReference>
<accession>A0A7U3SPA9</accession>
<dbReference type="PANTHER" id="PTHR39639">
    <property type="entry name" value="CHROMOSOME 16, WHOLE GENOME SHOTGUN SEQUENCE"/>
    <property type="match status" value="1"/>
</dbReference>
<evidence type="ECO:0000313" key="2">
    <source>
        <dbReference type="EMBL" id="QPH37866.1"/>
    </source>
</evidence>
<dbReference type="InterPro" id="IPR004919">
    <property type="entry name" value="GmrSD_N"/>
</dbReference>
<protein>
    <submittedName>
        <fullName evidence="2">DUF262 domain-containing protein</fullName>
    </submittedName>
</protein>
<proteinExistence type="predicted"/>
<dbReference type="EMBL" id="CP064939">
    <property type="protein sequence ID" value="QPH37866.1"/>
    <property type="molecule type" value="Genomic_DNA"/>
</dbReference>
<dbReference type="Proteomes" id="UP000594759">
    <property type="component" value="Chromosome"/>
</dbReference>
<dbReference type="RefSeq" id="WP_196097178.1">
    <property type="nucleotide sequence ID" value="NZ_CP064939.1"/>
</dbReference>
<keyword evidence="3" id="KW-1185">Reference proteome</keyword>
<dbReference type="AlphaFoldDB" id="A0A7U3SPA9"/>
<feature type="domain" description="GmrSD restriction endonucleases N-terminal" evidence="1">
    <location>
        <begin position="213"/>
        <end position="357"/>
    </location>
</feature>